<dbReference type="GO" id="GO:0019380">
    <property type="term" value="P:3-phenylpropionate catabolic process"/>
    <property type="evidence" value="ECO:0007669"/>
    <property type="project" value="TreeGrafter"/>
</dbReference>
<dbReference type="Pfam" id="PF00866">
    <property type="entry name" value="Ring_hydroxyl_B"/>
    <property type="match status" value="1"/>
</dbReference>
<evidence type="ECO:0000256" key="1">
    <source>
        <dbReference type="ARBA" id="ARBA00023002"/>
    </source>
</evidence>
<dbReference type="EMBL" id="UINC01082205">
    <property type="protein sequence ID" value="SVC26756.1"/>
    <property type="molecule type" value="Genomic_DNA"/>
</dbReference>
<sequence>VDFVIREARMLDEQQYVEWLELFTEDGVYWMPLEFGQTEEKLTTSLMYEDLLLLKTRVQRLSGKRTYSQLPKSRCQHLLQTPTVDKIDATNND</sequence>
<organism evidence="2">
    <name type="scientific">marine metagenome</name>
    <dbReference type="NCBI Taxonomy" id="408172"/>
    <lineage>
        <taxon>unclassified sequences</taxon>
        <taxon>metagenomes</taxon>
        <taxon>ecological metagenomes</taxon>
    </lineage>
</organism>
<reference evidence="2" key="1">
    <citation type="submission" date="2018-05" db="EMBL/GenBank/DDBJ databases">
        <authorList>
            <person name="Lanie J.A."/>
            <person name="Ng W.-L."/>
            <person name="Kazmierczak K.M."/>
            <person name="Andrzejewski T.M."/>
            <person name="Davidsen T.M."/>
            <person name="Wayne K.J."/>
            <person name="Tettelin H."/>
            <person name="Glass J.I."/>
            <person name="Rusch D."/>
            <person name="Podicherti R."/>
            <person name="Tsui H.-C.T."/>
            <person name="Winkler M.E."/>
        </authorList>
    </citation>
    <scope>NUCLEOTIDE SEQUENCE</scope>
</reference>
<protein>
    <submittedName>
        <fullName evidence="2">Uncharacterized protein</fullName>
    </submittedName>
</protein>
<proteinExistence type="predicted"/>
<dbReference type="AlphaFoldDB" id="A0A382KR44"/>
<accession>A0A382KR44</accession>
<feature type="non-terminal residue" evidence="2">
    <location>
        <position position="1"/>
    </location>
</feature>
<gene>
    <name evidence="2" type="ORF">METZ01_LOCUS279610</name>
</gene>
<dbReference type="SUPFAM" id="SSF54427">
    <property type="entry name" value="NTF2-like"/>
    <property type="match status" value="1"/>
</dbReference>
<evidence type="ECO:0000313" key="2">
    <source>
        <dbReference type="EMBL" id="SVC26756.1"/>
    </source>
</evidence>
<keyword evidence="1" id="KW-0560">Oxidoreductase</keyword>
<dbReference type="Gene3D" id="3.10.450.50">
    <property type="match status" value="1"/>
</dbReference>
<dbReference type="GO" id="GO:0016491">
    <property type="term" value="F:oxidoreductase activity"/>
    <property type="evidence" value="ECO:0007669"/>
    <property type="project" value="UniProtKB-KW"/>
</dbReference>
<dbReference type="PANTHER" id="PTHR41534">
    <property type="entry name" value="BLR3401 PROTEIN"/>
    <property type="match status" value="1"/>
</dbReference>
<dbReference type="PANTHER" id="PTHR41534:SF1">
    <property type="entry name" value="BLR3401 PROTEIN"/>
    <property type="match status" value="1"/>
</dbReference>
<name>A0A382KR44_9ZZZZ</name>
<feature type="non-terminal residue" evidence="2">
    <location>
        <position position="93"/>
    </location>
</feature>
<dbReference type="InterPro" id="IPR032710">
    <property type="entry name" value="NTF2-like_dom_sf"/>
</dbReference>
<dbReference type="InterPro" id="IPR000391">
    <property type="entry name" value="Rng_hydr_dOase-bsu"/>
</dbReference>